<dbReference type="RefSeq" id="WP_008376066.1">
    <property type="nucleotide sequence ID" value="NZ_BAOP01000002.1"/>
</dbReference>
<dbReference type="PANTHER" id="PTHR30055:SF153">
    <property type="entry name" value="HTH-TYPE TRANSCRIPTIONAL REPRESSOR RV3405C"/>
    <property type="match status" value="1"/>
</dbReference>
<dbReference type="OrthoDB" id="6077212at2"/>
<dbReference type="InterPro" id="IPR040611">
    <property type="entry name" value="AlkX_C"/>
</dbReference>
<dbReference type="InterPro" id="IPR009057">
    <property type="entry name" value="Homeodomain-like_sf"/>
</dbReference>
<protein>
    <submittedName>
        <fullName evidence="4">Putative TetR family transcriptional regulator</fullName>
    </submittedName>
</protein>
<sequence length="197" mass="21649">MAQSTRKPRVTASPSVQEEAILEAAAAEFTAVGVRRANMDEVARVAGVSRSTLYRRFPNKDNLLLAVANRTFENGMARIERGVAGLGPSDAVIEAFATGADMVENDPLLRRVVFEDVEIRSITATVSSLFIAMITDRVATTLRRAGATMPDDDLRQAVELHVRLVTSFLEVPVDEPERRTPEYARNLAAKFLAPMIY</sequence>
<evidence type="ECO:0000313" key="4">
    <source>
        <dbReference type="EMBL" id="GAC78220.1"/>
    </source>
</evidence>
<accession>M3UG61</accession>
<dbReference type="PANTHER" id="PTHR30055">
    <property type="entry name" value="HTH-TYPE TRANSCRIPTIONAL REGULATOR RUTR"/>
    <property type="match status" value="1"/>
</dbReference>
<comment type="caution">
    <text evidence="4">The sequence shown here is derived from an EMBL/GenBank/DDBJ whole genome shotgun (WGS) entry which is preliminary data.</text>
</comment>
<dbReference type="InterPro" id="IPR001647">
    <property type="entry name" value="HTH_TetR"/>
</dbReference>
<dbReference type="STRING" id="410332.SAMN04488550_3603"/>
<name>M3UG61_GORML</name>
<evidence type="ECO:0000256" key="1">
    <source>
        <dbReference type="ARBA" id="ARBA00023125"/>
    </source>
</evidence>
<dbReference type="PROSITE" id="PS50977">
    <property type="entry name" value="HTH_TETR_2"/>
    <property type="match status" value="1"/>
</dbReference>
<organism evidence="4 5">
    <name type="scientific">Gordonia malaquae NBRC 108250</name>
    <dbReference type="NCBI Taxonomy" id="1223542"/>
    <lineage>
        <taxon>Bacteria</taxon>
        <taxon>Bacillati</taxon>
        <taxon>Actinomycetota</taxon>
        <taxon>Actinomycetes</taxon>
        <taxon>Mycobacteriales</taxon>
        <taxon>Gordoniaceae</taxon>
        <taxon>Gordonia</taxon>
    </lineage>
</organism>
<keyword evidence="5" id="KW-1185">Reference proteome</keyword>
<dbReference type="Proteomes" id="UP000035009">
    <property type="component" value="Unassembled WGS sequence"/>
</dbReference>
<feature type="DNA-binding region" description="H-T-H motif" evidence="2">
    <location>
        <begin position="38"/>
        <end position="57"/>
    </location>
</feature>
<feature type="domain" description="HTH tetR-type" evidence="3">
    <location>
        <begin position="15"/>
        <end position="75"/>
    </location>
</feature>
<dbReference type="Pfam" id="PF00440">
    <property type="entry name" value="TetR_N"/>
    <property type="match status" value="1"/>
</dbReference>
<keyword evidence="1 2" id="KW-0238">DNA-binding</keyword>
<dbReference type="Pfam" id="PF18556">
    <property type="entry name" value="TetR_C_35"/>
    <property type="match status" value="1"/>
</dbReference>
<dbReference type="eggNOG" id="COG1309">
    <property type="taxonomic scope" value="Bacteria"/>
</dbReference>
<dbReference type="InterPro" id="IPR050109">
    <property type="entry name" value="HTH-type_TetR-like_transc_reg"/>
</dbReference>
<evidence type="ECO:0000313" key="5">
    <source>
        <dbReference type="Proteomes" id="UP000035009"/>
    </source>
</evidence>
<evidence type="ECO:0000256" key="2">
    <source>
        <dbReference type="PROSITE-ProRule" id="PRU00335"/>
    </source>
</evidence>
<dbReference type="PRINTS" id="PR00455">
    <property type="entry name" value="HTHTETR"/>
</dbReference>
<dbReference type="GO" id="GO:0000976">
    <property type="term" value="F:transcription cis-regulatory region binding"/>
    <property type="evidence" value="ECO:0007669"/>
    <property type="project" value="TreeGrafter"/>
</dbReference>
<gene>
    <name evidence="4" type="ORF">GM1_002_01980</name>
</gene>
<reference evidence="4 5" key="1">
    <citation type="submission" date="2013-02" db="EMBL/GenBank/DDBJ databases">
        <title>Whole genome shotgun sequence of Gordonia malaquae NBRC 108250.</title>
        <authorList>
            <person name="Yoshida I."/>
            <person name="Hosoyama A."/>
            <person name="Tsuchikane K."/>
            <person name="Ando Y."/>
            <person name="Baba S."/>
            <person name="Ohji S."/>
            <person name="Hamada M."/>
            <person name="Tamura T."/>
            <person name="Yamazoe A."/>
            <person name="Yamazaki S."/>
            <person name="Fujita N."/>
        </authorList>
    </citation>
    <scope>NUCLEOTIDE SEQUENCE [LARGE SCALE GENOMIC DNA]</scope>
    <source>
        <strain evidence="4 5">NBRC 108250</strain>
    </source>
</reference>
<dbReference type="EMBL" id="BAOP01000002">
    <property type="protein sequence ID" value="GAC78220.1"/>
    <property type="molecule type" value="Genomic_DNA"/>
</dbReference>
<dbReference type="AlphaFoldDB" id="M3UG61"/>
<dbReference type="SUPFAM" id="SSF46689">
    <property type="entry name" value="Homeodomain-like"/>
    <property type="match status" value="1"/>
</dbReference>
<evidence type="ECO:0000259" key="3">
    <source>
        <dbReference type="PROSITE" id="PS50977"/>
    </source>
</evidence>
<dbReference type="Gene3D" id="1.10.357.10">
    <property type="entry name" value="Tetracycline Repressor, domain 2"/>
    <property type="match status" value="1"/>
</dbReference>
<proteinExistence type="predicted"/>
<dbReference type="GO" id="GO:0003700">
    <property type="term" value="F:DNA-binding transcription factor activity"/>
    <property type="evidence" value="ECO:0007669"/>
    <property type="project" value="TreeGrafter"/>
</dbReference>